<dbReference type="Proteomes" id="UP000316621">
    <property type="component" value="Chromosome 5"/>
</dbReference>
<evidence type="ECO:0000313" key="3">
    <source>
        <dbReference type="EMBL" id="RZC60916.1"/>
    </source>
</evidence>
<gene>
    <name evidence="3" type="ORF">C5167_022664</name>
</gene>
<sequence length="115" mass="12766">MDPSTFGAEEKEDDVLESGYAVGSVGEHVAVMCLDSNANEMSCMFQCRPKTRDGKHHLVAANDILFDPSHYDTSVTGDNEGEESPQTLIHEMNKKVMAPYGLNGWWNFKVEVNNV</sequence>
<dbReference type="EMBL" id="CM010719">
    <property type="protein sequence ID" value="RZC60916.1"/>
    <property type="molecule type" value="Genomic_DNA"/>
</dbReference>
<dbReference type="PANTHER" id="PTHR10971">
    <property type="entry name" value="MRNA EXPORT FACTOR AND BUB3"/>
    <property type="match status" value="1"/>
</dbReference>
<dbReference type="AlphaFoldDB" id="A0A4Y7JK38"/>
<evidence type="ECO:0000313" key="4">
    <source>
        <dbReference type="Proteomes" id="UP000316621"/>
    </source>
</evidence>
<name>A0A4Y7JK38_PAPSO</name>
<keyword evidence="1" id="KW-0853">WD repeat</keyword>
<dbReference type="STRING" id="3469.A0A4Y7JK38"/>
<dbReference type="Gramene" id="RZC60916">
    <property type="protein sequence ID" value="RZC60916"/>
    <property type="gene ID" value="C5167_022664"/>
</dbReference>
<keyword evidence="2" id="KW-0677">Repeat</keyword>
<accession>A0A4Y7JK38</accession>
<keyword evidence="4" id="KW-1185">Reference proteome</keyword>
<protein>
    <submittedName>
        <fullName evidence="3">Uncharacterized protein</fullName>
    </submittedName>
</protein>
<organism evidence="3 4">
    <name type="scientific">Papaver somniferum</name>
    <name type="common">Opium poppy</name>
    <dbReference type="NCBI Taxonomy" id="3469"/>
    <lineage>
        <taxon>Eukaryota</taxon>
        <taxon>Viridiplantae</taxon>
        <taxon>Streptophyta</taxon>
        <taxon>Embryophyta</taxon>
        <taxon>Tracheophyta</taxon>
        <taxon>Spermatophyta</taxon>
        <taxon>Magnoliopsida</taxon>
        <taxon>Ranunculales</taxon>
        <taxon>Papaveraceae</taxon>
        <taxon>Papaveroideae</taxon>
        <taxon>Papaver</taxon>
    </lineage>
</organism>
<evidence type="ECO:0000256" key="2">
    <source>
        <dbReference type="ARBA" id="ARBA00022737"/>
    </source>
</evidence>
<proteinExistence type="predicted"/>
<reference evidence="3 4" key="1">
    <citation type="journal article" date="2018" name="Science">
        <title>The opium poppy genome and morphinan production.</title>
        <authorList>
            <person name="Guo L."/>
            <person name="Winzer T."/>
            <person name="Yang X."/>
            <person name="Li Y."/>
            <person name="Ning Z."/>
            <person name="He Z."/>
            <person name="Teodor R."/>
            <person name="Lu Y."/>
            <person name="Bowser T.A."/>
            <person name="Graham I.A."/>
            <person name="Ye K."/>
        </authorList>
    </citation>
    <scope>NUCLEOTIDE SEQUENCE [LARGE SCALE GENOMIC DNA]</scope>
    <source>
        <strain evidence="4">cv. HN1</strain>
        <tissue evidence="3">Leaves</tissue>
    </source>
</reference>
<evidence type="ECO:0000256" key="1">
    <source>
        <dbReference type="ARBA" id="ARBA00022574"/>
    </source>
</evidence>